<dbReference type="EMBL" id="CM004391">
    <property type="protein sequence ID" value="OAY49122.1"/>
    <property type="molecule type" value="Genomic_DNA"/>
</dbReference>
<dbReference type="OrthoDB" id="5835829at2759"/>
<evidence type="ECO:0000313" key="5">
    <source>
        <dbReference type="Proteomes" id="UP000091857"/>
    </source>
</evidence>
<keyword evidence="2" id="KW-0328">Glycosyltransferase</keyword>
<keyword evidence="3" id="KW-0808">Transferase</keyword>
<name>A0A2C9VSU4_MANES</name>
<dbReference type="GO" id="GO:0035251">
    <property type="term" value="F:UDP-glucosyltransferase activity"/>
    <property type="evidence" value="ECO:0000318"/>
    <property type="project" value="GO_Central"/>
</dbReference>
<dbReference type="FunFam" id="3.40.50.2000:FF:000088">
    <property type="entry name" value="Glycosyltransferase"/>
    <property type="match status" value="1"/>
</dbReference>
<evidence type="ECO:0000256" key="3">
    <source>
        <dbReference type="ARBA" id="ARBA00022679"/>
    </source>
</evidence>
<evidence type="ECO:0000256" key="1">
    <source>
        <dbReference type="ARBA" id="ARBA00009995"/>
    </source>
</evidence>
<gene>
    <name evidence="4" type="ORF">MANES_05G031400v8</name>
</gene>
<evidence type="ECO:0000256" key="2">
    <source>
        <dbReference type="ARBA" id="ARBA00022676"/>
    </source>
</evidence>
<dbReference type="PANTHER" id="PTHR48049:SF57">
    <property type="entry name" value="UDP-GLYCOSYLTRANSFERASE 91C1-LIKE"/>
    <property type="match status" value="1"/>
</dbReference>
<dbReference type="Pfam" id="PF00201">
    <property type="entry name" value="UDPGT"/>
    <property type="match status" value="1"/>
</dbReference>
<dbReference type="Gramene" id="Manes.05G031400.1.v8.1">
    <property type="protein sequence ID" value="Manes.05G031400.1.v8.1.CDS.1"/>
    <property type="gene ID" value="Manes.05G031400.v8.1"/>
</dbReference>
<dbReference type="AlphaFoldDB" id="A0A2C9VSU4"/>
<organism evidence="4 5">
    <name type="scientific">Manihot esculenta</name>
    <name type="common">Cassava</name>
    <name type="synonym">Jatropha manihot</name>
    <dbReference type="NCBI Taxonomy" id="3983"/>
    <lineage>
        <taxon>Eukaryota</taxon>
        <taxon>Viridiplantae</taxon>
        <taxon>Streptophyta</taxon>
        <taxon>Embryophyta</taxon>
        <taxon>Tracheophyta</taxon>
        <taxon>Spermatophyta</taxon>
        <taxon>Magnoliopsida</taxon>
        <taxon>eudicotyledons</taxon>
        <taxon>Gunneridae</taxon>
        <taxon>Pentapetalae</taxon>
        <taxon>rosids</taxon>
        <taxon>fabids</taxon>
        <taxon>Malpighiales</taxon>
        <taxon>Euphorbiaceae</taxon>
        <taxon>Crotonoideae</taxon>
        <taxon>Manihoteae</taxon>
        <taxon>Manihot</taxon>
    </lineage>
</organism>
<sequence length="475" mass="53417">MEKMAKDLHVMMLPWSAFGHLIPFFHLSIALAKAGVKISFVSTPKNIQRLPKIPSNLETLINFVEFSLPTPQDESLPEGAEATVDIPPEKIPFLKIAYDLLQYPLNKFVADQRPDWIIIDLVSHWMVDISRENNVPLLYFSVFSAASFLFLGHPGCLAGDSQKNLRPSWESMTSPPEWVDFPSSVAFRKHEAIGAFEWIYGTNASGISDAERVATILNSCQGMVIRSCTEFEGDYLTSLNKIMKKPVVPLGLLPIVKPKARQITDGSWGEIFDWLDQQKRKSVIFVSFGSEFKLTRDQVYEIAYGLELSGLPFLWALRKPNWAIDDVDALPLGFSQRTRGKGIVSIGWAPQMEILGHPSIGGSLFHSGWGSIIETLEFGHSLILLPFIIDQPLNARYLVEKGLGVEVERSEDGSFSRDGIAKALRVAMVREEGKELRARANEAAKIFGDEKLHQEHYIGKFVEFLKSYYEDHKDC</sequence>
<dbReference type="CDD" id="cd03784">
    <property type="entry name" value="GT1_Gtf-like"/>
    <property type="match status" value="1"/>
</dbReference>
<dbReference type="Proteomes" id="UP000091857">
    <property type="component" value="Chromosome 5"/>
</dbReference>
<dbReference type="Gene3D" id="3.40.50.2000">
    <property type="entry name" value="Glycogen Phosphorylase B"/>
    <property type="match status" value="2"/>
</dbReference>
<protein>
    <recommendedName>
        <fullName evidence="6">Glycosyltransferase</fullName>
    </recommendedName>
</protein>
<dbReference type="FunFam" id="3.40.50.2000:FF:000037">
    <property type="entry name" value="Glycosyltransferase"/>
    <property type="match status" value="1"/>
</dbReference>
<accession>A0A2C9VSU4</accession>
<comment type="caution">
    <text evidence="4">The sequence shown here is derived from an EMBL/GenBank/DDBJ whole genome shotgun (WGS) entry which is preliminary data.</text>
</comment>
<comment type="similarity">
    <text evidence="1">Belongs to the UDP-glycosyltransferase family.</text>
</comment>
<dbReference type="InterPro" id="IPR050481">
    <property type="entry name" value="UDP-glycosyltransf_plant"/>
</dbReference>
<dbReference type="InterPro" id="IPR002213">
    <property type="entry name" value="UDP_glucos_trans"/>
</dbReference>
<evidence type="ECO:0000313" key="4">
    <source>
        <dbReference type="EMBL" id="OAY49122.1"/>
    </source>
</evidence>
<proteinExistence type="inferred from homology"/>
<keyword evidence="5" id="KW-1185">Reference proteome</keyword>
<dbReference type="SUPFAM" id="SSF53756">
    <property type="entry name" value="UDP-Glycosyltransferase/glycogen phosphorylase"/>
    <property type="match status" value="1"/>
</dbReference>
<evidence type="ECO:0008006" key="6">
    <source>
        <dbReference type="Google" id="ProtNLM"/>
    </source>
</evidence>
<dbReference type="PANTHER" id="PTHR48049">
    <property type="entry name" value="GLYCOSYLTRANSFERASE"/>
    <property type="match status" value="1"/>
</dbReference>
<reference evidence="5" key="1">
    <citation type="journal article" date="2016" name="Nat. Biotechnol.">
        <title>Sequencing wild and cultivated cassava and related species reveals extensive interspecific hybridization and genetic diversity.</title>
        <authorList>
            <person name="Bredeson J.V."/>
            <person name="Lyons J.B."/>
            <person name="Prochnik S.E."/>
            <person name="Wu G.A."/>
            <person name="Ha C.M."/>
            <person name="Edsinger-Gonzales E."/>
            <person name="Grimwood J."/>
            <person name="Schmutz J."/>
            <person name="Rabbi I.Y."/>
            <person name="Egesi C."/>
            <person name="Nauluvula P."/>
            <person name="Lebot V."/>
            <person name="Ndunguru J."/>
            <person name="Mkamilo G."/>
            <person name="Bart R.S."/>
            <person name="Setter T.L."/>
            <person name="Gleadow R.M."/>
            <person name="Kulakow P."/>
            <person name="Ferguson M.E."/>
            <person name="Rounsley S."/>
            <person name="Rokhsar D.S."/>
        </authorList>
    </citation>
    <scope>NUCLEOTIDE SEQUENCE [LARGE SCALE GENOMIC DNA]</scope>
    <source>
        <strain evidence="5">cv. AM560-2</strain>
    </source>
</reference>